<reference evidence="2" key="1">
    <citation type="journal article" date="2019" name="Int. J. Syst. Evol. Microbiol.">
        <title>The Global Catalogue of Microorganisms (GCM) 10K type strain sequencing project: providing services to taxonomists for standard genome sequencing and annotation.</title>
        <authorList>
            <consortium name="The Broad Institute Genomics Platform"/>
            <consortium name="The Broad Institute Genome Sequencing Center for Infectious Disease"/>
            <person name="Wu L."/>
            <person name="Ma J."/>
        </authorList>
    </citation>
    <scope>NUCLEOTIDE SEQUENCE [LARGE SCALE GENOMIC DNA]</scope>
    <source>
        <strain evidence="2">CCM 7132</strain>
    </source>
</reference>
<proteinExistence type="predicted"/>
<accession>A0ABQ1LJ73</accession>
<comment type="caution">
    <text evidence="1">The sequence shown here is derived from an EMBL/GenBank/DDBJ whole genome shotgun (WGS) entry which is preliminary data.</text>
</comment>
<protein>
    <recommendedName>
        <fullName evidence="3">Phage integrase family protein</fullName>
    </recommendedName>
</protein>
<gene>
    <name evidence="1" type="ORF">GCM10007207_07360</name>
</gene>
<evidence type="ECO:0000313" key="2">
    <source>
        <dbReference type="Proteomes" id="UP000637769"/>
    </source>
</evidence>
<dbReference type="EMBL" id="BMCH01000002">
    <property type="protein sequence ID" value="GGC24596.1"/>
    <property type="molecule type" value="Genomic_DNA"/>
</dbReference>
<organism evidence="1 2">
    <name type="scientific">Asaia siamensis</name>
    <dbReference type="NCBI Taxonomy" id="110479"/>
    <lineage>
        <taxon>Bacteria</taxon>
        <taxon>Pseudomonadati</taxon>
        <taxon>Pseudomonadota</taxon>
        <taxon>Alphaproteobacteria</taxon>
        <taxon>Acetobacterales</taxon>
        <taxon>Acetobacteraceae</taxon>
        <taxon>Asaia</taxon>
    </lineage>
</organism>
<keyword evidence="2" id="KW-1185">Reference proteome</keyword>
<sequence>MVDGKRLRKTFASSALSRRWLTGKRAKVDLRHETTSRLARYLANPLDLMRVTGYRDLKSLDRYYQPVMQELADKIEVAEPTSVR</sequence>
<dbReference type="Proteomes" id="UP000637769">
    <property type="component" value="Unassembled WGS sequence"/>
</dbReference>
<name>A0ABQ1LJ73_9PROT</name>
<evidence type="ECO:0000313" key="1">
    <source>
        <dbReference type="EMBL" id="GGC24596.1"/>
    </source>
</evidence>
<evidence type="ECO:0008006" key="3">
    <source>
        <dbReference type="Google" id="ProtNLM"/>
    </source>
</evidence>